<dbReference type="SUPFAM" id="SSF52833">
    <property type="entry name" value="Thioredoxin-like"/>
    <property type="match status" value="1"/>
</dbReference>
<dbReference type="PANTHER" id="PTHR19991">
    <property type="entry name" value="L 2 01289"/>
    <property type="match status" value="1"/>
</dbReference>
<dbReference type="EMBL" id="MUJZ01063643">
    <property type="protein sequence ID" value="OTF70873.1"/>
    <property type="molecule type" value="Genomic_DNA"/>
</dbReference>
<dbReference type="Proteomes" id="UP000194236">
    <property type="component" value="Unassembled WGS sequence"/>
</dbReference>
<dbReference type="Gene3D" id="3.40.30.10">
    <property type="entry name" value="Glutaredoxin"/>
    <property type="match status" value="1"/>
</dbReference>
<proteinExistence type="predicted"/>
<evidence type="ECO:0008006" key="3">
    <source>
        <dbReference type="Google" id="ProtNLM"/>
    </source>
</evidence>
<reference evidence="1 2" key="1">
    <citation type="submission" date="2017-03" db="EMBL/GenBank/DDBJ databases">
        <title>Genome Survey of Euroglyphus maynei.</title>
        <authorList>
            <person name="Arlian L.G."/>
            <person name="Morgan M.S."/>
            <person name="Rider S.D."/>
        </authorList>
    </citation>
    <scope>NUCLEOTIDE SEQUENCE [LARGE SCALE GENOMIC DNA]</scope>
    <source>
        <strain evidence="1">Arlian Lab</strain>
        <tissue evidence="1">Whole body</tissue>
    </source>
</reference>
<name>A0A1Y3AT87_EURMA</name>
<comment type="caution">
    <text evidence="1">The sequence shown here is derived from an EMBL/GenBank/DDBJ whole genome shotgun (WGS) entry which is preliminary data.</text>
</comment>
<evidence type="ECO:0000313" key="2">
    <source>
        <dbReference type="Proteomes" id="UP000194236"/>
    </source>
</evidence>
<organism evidence="1 2">
    <name type="scientific">Euroglyphus maynei</name>
    <name type="common">Mayne's house dust mite</name>
    <dbReference type="NCBI Taxonomy" id="6958"/>
    <lineage>
        <taxon>Eukaryota</taxon>
        <taxon>Metazoa</taxon>
        <taxon>Ecdysozoa</taxon>
        <taxon>Arthropoda</taxon>
        <taxon>Chelicerata</taxon>
        <taxon>Arachnida</taxon>
        <taxon>Acari</taxon>
        <taxon>Acariformes</taxon>
        <taxon>Sarcoptiformes</taxon>
        <taxon>Astigmata</taxon>
        <taxon>Psoroptidia</taxon>
        <taxon>Analgoidea</taxon>
        <taxon>Pyroglyphidae</taxon>
        <taxon>Pyroglyphinae</taxon>
        <taxon>Euroglyphus</taxon>
    </lineage>
</organism>
<sequence length="79" mass="9154">MEMSDAIEKVNRRMFERMLERTNHLAVLFYSKNDCKNCDKVLEELEKIDDEADAAGIKFIKIEDNQLAKEFGVFALPAL</sequence>
<evidence type="ECO:0000313" key="1">
    <source>
        <dbReference type="EMBL" id="OTF70873.1"/>
    </source>
</evidence>
<feature type="non-terminal residue" evidence="1">
    <location>
        <position position="79"/>
    </location>
</feature>
<dbReference type="InterPro" id="IPR036249">
    <property type="entry name" value="Thioredoxin-like_sf"/>
</dbReference>
<dbReference type="OrthoDB" id="6425078at2759"/>
<keyword evidence="2" id="KW-1185">Reference proteome</keyword>
<protein>
    <recommendedName>
        <fullName evidence="3">Thioredoxin domain-containing protein</fullName>
    </recommendedName>
</protein>
<dbReference type="AlphaFoldDB" id="A0A1Y3AT87"/>
<dbReference type="PANTHER" id="PTHR19991:SF3">
    <property type="entry name" value="LETHAL (2) 01289, ISOFORM F"/>
    <property type="match status" value="1"/>
</dbReference>
<accession>A0A1Y3AT87</accession>
<gene>
    <name evidence="1" type="ORF">BLA29_014940</name>
</gene>